<protein>
    <submittedName>
        <fullName evidence="1">Uncharacterized protein</fullName>
    </submittedName>
</protein>
<name>A0ABT5ZP55_9ACTN</name>
<dbReference type="Proteomes" id="UP001216579">
    <property type="component" value="Unassembled WGS sequence"/>
</dbReference>
<keyword evidence="2" id="KW-1185">Reference proteome</keyword>
<reference evidence="1 2" key="1">
    <citation type="submission" date="2023-03" db="EMBL/GenBank/DDBJ databases">
        <title>Draft genome sequence of Streptomyces sp. RB6PN23 isolated from peat swamp forest in Thailand.</title>
        <authorList>
            <person name="Klaysubun C."/>
            <person name="Duangmal K."/>
        </authorList>
    </citation>
    <scope>NUCLEOTIDE SEQUENCE [LARGE SCALE GENOMIC DNA]</scope>
    <source>
        <strain evidence="1 2">RB6PN23</strain>
    </source>
</reference>
<dbReference type="RefSeq" id="WP_276094794.1">
    <property type="nucleotide sequence ID" value="NZ_JARJBC010000013.1"/>
</dbReference>
<accession>A0ABT5ZP55</accession>
<evidence type="ECO:0000313" key="1">
    <source>
        <dbReference type="EMBL" id="MDF3291614.1"/>
    </source>
</evidence>
<organism evidence="1 2">
    <name type="scientific">Streptomyces silvisoli</name>
    <dbReference type="NCBI Taxonomy" id="3034235"/>
    <lineage>
        <taxon>Bacteria</taxon>
        <taxon>Bacillati</taxon>
        <taxon>Actinomycetota</taxon>
        <taxon>Actinomycetes</taxon>
        <taxon>Kitasatosporales</taxon>
        <taxon>Streptomycetaceae</taxon>
        <taxon>Streptomyces</taxon>
    </lineage>
</organism>
<dbReference type="EMBL" id="JARJBC010000013">
    <property type="protein sequence ID" value="MDF3291614.1"/>
    <property type="molecule type" value="Genomic_DNA"/>
</dbReference>
<sequence length="82" mass="8378">MRGAVRSLARAALANTGRGRGPAAALGYLHPRVAPRVAALQHTCPVNRVGATLPPPVLTALTALALLDTGAALPRCLEALHL</sequence>
<comment type="caution">
    <text evidence="1">The sequence shown here is derived from an EMBL/GenBank/DDBJ whole genome shotgun (WGS) entry which is preliminary data.</text>
</comment>
<evidence type="ECO:0000313" key="2">
    <source>
        <dbReference type="Proteomes" id="UP001216579"/>
    </source>
</evidence>
<gene>
    <name evidence="1" type="ORF">P3G67_20755</name>
</gene>
<proteinExistence type="predicted"/>